<evidence type="ECO:0000256" key="4">
    <source>
        <dbReference type="ARBA" id="ARBA00047364"/>
    </source>
</evidence>
<dbReference type="PANTHER" id="PTHR11586">
    <property type="entry name" value="TRNA-AMINOACYLATION COFACTOR ARC1 FAMILY MEMBER"/>
    <property type="match status" value="1"/>
</dbReference>
<evidence type="ECO:0000256" key="2">
    <source>
        <dbReference type="ARBA" id="ARBA00022555"/>
    </source>
</evidence>
<dbReference type="InterPro" id="IPR051270">
    <property type="entry name" value="Tyrosine-tRNA_ligase_regulator"/>
</dbReference>
<feature type="domain" description="TRNA-binding" evidence="5">
    <location>
        <begin position="77"/>
        <end position="178"/>
    </location>
</feature>
<dbReference type="SUPFAM" id="SSF50249">
    <property type="entry name" value="Nucleic acid-binding proteins"/>
    <property type="match status" value="1"/>
</dbReference>
<evidence type="ECO:0000259" key="5">
    <source>
        <dbReference type="PROSITE" id="PS50886"/>
    </source>
</evidence>
<gene>
    <name evidence="6" type="primary">metG_56</name>
    <name evidence="6" type="ORF">SDC9_167240</name>
</gene>
<proteinExistence type="predicted"/>
<comment type="caution">
    <text evidence="6">The sequence shown here is derived from an EMBL/GenBank/DDBJ whole genome shotgun (WGS) entry which is preliminary data.</text>
</comment>
<evidence type="ECO:0000313" key="6">
    <source>
        <dbReference type="EMBL" id="MPN19865.1"/>
    </source>
</evidence>
<dbReference type="InterPro" id="IPR009080">
    <property type="entry name" value="tRNAsynth_Ia_anticodon-bd"/>
</dbReference>
<reference evidence="6" key="1">
    <citation type="submission" date="2019-08" db="EMBL/GenBank/DDBJ databases">
        <authorList>
            <person name="Kucharzyk K."/>
            <person name="Murdoch R.W."/>
            <person name="Higgins S."/>
            <person name="Loffler F."/>
        </authorList>
    </citation>
    <scope>NUCLEOTIDE SEQUENCE</scope>
</reference>
<dbReference type="PANTHER" id="PTHR11586:SF37">
    <property type="entry name" value="TRNA-BINDING DOMAIN-CONTAINING PROTEIN"/>
    <property type="match status" value="1"/>
</dbReference>
<comment type="subunit">
    <text evidence="1">Homodimer.</text>
</comment>
<evidence type="ECO:0000256" key="3">
    <source>
        <dbReference type="ARBA" id="ARBA00022884"/>
    </source>
</evidence>
<dbReference type="InterPro" id="IPR004495">
    <property type="entry name" value="Met-tRNA-synth_bsu_C"/>
</dbReference>
<accession>A0A645FZP6</accession>
<dbReference type="CDD" id="cd02800">
    <property type="entry name" value="tRNA_bind_EcMetRS_like"/>
    <property type="match status" value="1"/>
</dbReference>
<comment type="catalytic activity">
    <reaction evidence="4">
        <text>tRNA(Met) + L-methionine + ATP = L-methionyl-tRNA(Met) + AMP + diphosphate</text>
        <dbReference type="Rhea" id="RHEA:13481"/>
        <dbReference type="Rhea" id="RHEA-COMP:9667"/>
        <dbReference type="Rhea" id="RHEA-COMP:9698"/>
        <dbReference type="ChEBI" id="CHEBI:30616"/>
        <dbReference type="ChEBI" id="CHEBI:33019"/>
        <dbReference type="ChEBI" id="CHEBI:57844"/>
        <dbReference type="ChEBI" id="CHEBI:78442"/>
        <dbReference type="ChEBI" id="CHEBI:78530"/>
        <dbReference type="ChEBI" id="CHEBI:456215"/>
        <dbReference type="EC" id="6.1.1.10"/>
    </reaction>
</comment>
<keyword evidence="2" id="KW-0820">tRNA-binding</keyword>
<dbReference type="GO" id="GO:0006431">
    <property type="term" value="P:methionyl-tRNA aminoacylation"/>
    <property type="evidence" value="ECO:0007669"/>
    <property type="project" value="InterPro"/>
</dbReference>
<dbReference type="NCBIfam" id="TIGR00399">
    <property type="entry name" value="metG_C_term"/>
    <property type="match status" value="1"/>
</dbReference>
<dbReference type="GO" id="GO:0004825">
    <property type="term" value="F:methionine-tRNA ligase activity"/>
    <property type="evidence" value="ECO:0007669"/>
    <property type="project" value="UniProtKB-EC"/>
</dbReference>
<dbReference type="Pfam" id="PF01588">
    <property type="entry name" value="tRNA_bind"/>
    <property type="match status" value="1"/>
</dbReference>
<dbReference type="SUPFAM" id="SSF47323">
    <property type="entry name" value="Anticodon-binding domain of a subclass of class I aminoacyl-tRNA synthetases"/>
    <property type="match status" value="1"/>
</dbReference>
<dbReference type="GO" id="GO:0005524">
    <property type="term" value="F:ATP binding"/>
    <property type="evidence" value="ECO:0007669"/>
    <property type="project" value="InterPro"/>
</dbReference>
<dbReference type="AlphaFoldDB" id="A0A645FZP6"/>
<keyword evidence="6" id="KW-0436">Ligase</keyword>
<dbReference type="EMBL" id="VSSQ01067481">
    <property type="protein sequence ID" value="MPN19865.1"/>
    <property type="molecule type" value="Genomic_DNA"/>
</dbReference>
<dbReference type="GO" id="GO:0000049">
    <property type="term" value="F:tRNA binding"/>
    <property type="evidence" value="ECO:0007669"/>
    <property type="project" value="UniProtKB-KW"/>
</dbReference>
<name>A0A645FZP6_9ZZZZ</name>
<keyword evidence="3" id="KW-0694">RNA-binding</keyword>
<protein>
    <submittedName>
        <fullName evidence="6">Methionine--tRNA ligase</fullName>
        <ecNumber evidence="6">6.1.1.10</ecNumber>
    </submittedName>
</protein>
<organism evidence="6">
    <name type="scientific">bioreactor metagenome</name>
    <dbReference type="NCBI Taxonomy" id="1076179"/>
    <lineage>
        <taxon>unclassified sequences</taxon>
        <taxon>metagenomes</taxon>
        <taxon>ecological metagenomes</taxon>
    </lineage>
</organism>
<dbReference type="Gene3D" id="2.40.50.140">
    <property type="entry name" value="Nucleic acid-binding proteins"/>
    <property type="match status" value="1"/>
</dbReference>
<dbReference type="PROSITE" id="PS50886">
    <property type="entry name" value="TRBD"/>
    <property type="match status" value="1"/>
</dbReference>
<dbReference type="EC" id="6.1.1.10" evidence="6"/>
<sequence length="178" mass="19239">MPDTAKTIFEQLNTTVTTYDSLSAFGGLQIGSKAGVATPIFSRIDFEKLMEKINASNNEPHEAEDETINIAKIGIDDFTKVELRTAKVMDCVPIKRAKKLLQLTLNDGTSVPRTVVSGIAPWYKPEDLIGHHVIVVANLNPAILCGVESCGMILAADCPNGDVKVIFADDVPEGSKIR</sequence>
<evidence type="ECO:0000256" key="1">
    <source>
        <dbReference type="ARBA" id="ARBA00011738"/>
    </source>
</evidence>
<dbReference type="InterPro" id="IPR012340">
    <property type="entry name" value="NA-bd_OB-fold"/>
</dbReference>
<dbReference type="InterPro" id="IPR002547">
    <property type="entry name" value="tRNA-bd_dom"/>
</dbReference>